<dbReference type="InterPro" id="IPR036397">
    <property type="entry name" value="RNaseH_sf"/>
</dbReference>
<accession>A0A0K2SZ82</accession>
<name>A0A0K2SZ82_LEPSM</name>
<sequence length="85" mass="9543">MENMAPFWLVNLCPSFSSDVNPLDFAVWCVLERKTNKISHSNVDALKAVITEEWKYLSLEVIKASCASFRLCIEAIIQNGGGHIE</sequence>
<organism evidence="1">
    <name type="scientific">Lepeophtheirus salmonis</name>
    <name type="common">Salmon louse</name>
    <name type="synonym">Caligus salmonis</name>
    <dbReference type="NCBI Taxonomy" id="72036"/>
    <lineage>
        <taxon>Eukaryota</taxon>
        <taxon>Metazoa</taxon>
        <taxon>Ecdysozoa</taxon>
        <taxon>Arthropoda</taxon>
        <taxon>Crustacea</taxon>
        <taxon>Multicrustacea</taxon>
        <taxon>Hexanauplia</taxon>
        <taxon>Copepoda</taxon>
        <taxon>Siphonostomatoida</taxon>
        <taxon>Caligidae</taxon>
        <taxon>Lepeophtheirus</taxon>
    </lineage>
</organism>
<dbReference type="Gene3D" id="3.30.420.10">
    <property type="entry name" value="Ribonuclease H-like superfamily/Ribonuclease H"/>
    <property type="match status" value="1"/>
</dbReference>
<dbReference type="GO" id="GO:0003676">
    <property type="term" value="F:nucleic acid binding"/>
    <property type="evidence" value="ECO:0007669"/>
    <property type="project" value="InterPro"/>
</dbReference>
<dbReference type="AlphaFoldDB" id="A0A0K2SZ82"/>
<reference evidence="1" key="1">
    <citation type="submission" date="2014-05" db="EMBL/GenBank/DDBJ databases">
        <authorList>
            <person name="Chronopoulou M."/>
        </authorList>
    </citation>
    <scope>NUCLEOTIDE SEQUENCE</scope>
    <source>
        <tissue evidence="1">Whole organism</tissue>
    </source>
</reference>
<dbReference type="EMBL" id="HACA01001733">
    <property type="protein sequence ID" value="CDW19094.1"/>
    <property type="molecule type" value="Transcribed_RNA"/>
</dbReference>
<proteinExistence type="predicted"/>
<evidence type="ECO:0000313" key="1">
    <source>
        <dbReference type="EMBL" id="CDW19094.1"/>
    </source>
</evidence>
<protein>
    <submittedName>
        <fullName evidence="1">Uncharacterized protein</fullName>
    </submittedName>
</protein>